<comment type="caution">
    <text evidence="1">The sequence shown here is derived from an EMBL/GenBank/DDBJ whole genome shotgun (WGS) entry which is preliminary data.</text>
</comment>
<dbReference type="Proteomes" id="UP000251075">
    <property type="component" value="Unassembled WGS sequence"/>
</dbReference>
<gene>
    <name evidence="1" type="ORF">CU669_17550</name>
</gene>
<sequence length="81" mass="8923">MGGMGIDLGVSVGLTAVDLFCIGDLQTSDRSFRRCPISEKQHNRAFAPPKVLRVAWAMKLLSSQKPLGALWSGNFRIHDPR</sequence>
<organism evidence="1 2">
    <name type="scientific">Paramagnetospirillum kuznetsovii</name>
    <dbReference type="NCBI Taxonomy" id="2053833"/>
    <lineage>
        <taxon>Bacteria</taxon>
        <taxon>Pseudomonadati</taxon>
        <taxon>Pseudomonadota</taxon>
        <taxon>Alphaproteobacteria</taxon>
        <taxon>Rhodospirillales</taxon>
        <taxon>Magnetospirillaceae</taxon>
        <taxon>Paramagnetospirillum</taxon>
    </lineage>
</organism>
<name>A0A364NUP9_9PROT</name>
<protein>
    <submittedName>
        <fullName evidence="1">Uncharacterized protein</fullName>
    </submittedName>
</protein>
<keyword evidence="2" id="KW-1185">Reference proteome</keyword>
<evidence type="ECO:0000313" key="1">
    <source>
        <dbReference type="EMBL" id="RAU20635.1"/>
    </source>
</evidence>
<dbReference type="AlphaFoldDB" id="A0A364NUP9"/>
<reference evidence="1 2" key="1">
    <citation type="submission" date="2017-11" db="EMBL/GenBank/DDBJ databases">
        <title>Draft genome sequence of magnetotactic bacterium Magnetospirillum kuznetsovii LBB-42.</title>
        <authorList>
            <person name="Grouzdev D.S."/>
            <person name="Rysina M.S."/>
            <person name="Baslerov R.V."/>
            <person name="Koziaeva V."/>
        </authorList>
    </citation>
    <scope>NUCLEOTIDE SEQUENCE [LARGE SCALE GENOMIC DNA]</scope>
    <source>
        <strain evidence="1 2">LBB-42</strain>
    </source>
</reference>
<proteinExistence type="predicted"/>
<evidence type="ECO:0000313" key="2">
    <source>
        <dbReference type="Proteomes" id="UP000251075"/>
    </source>
</evidence>
<dbReference type="EMBL" id="PGTO01000019">
    <property type="protein sequence ID" value="RAU20635.1"/>
    <property type="molecule type" value="Genomic_DNA"/>
</dbReference>
<accession>A0A364NUP9</accession>